<dbReference type="Gene3D" id="3.40.50.300">
    <property type="entry name" value="P-loop containing nucleotide triphosphate hydrolases"/>
    <property type="match status" value="1"/>
</dbReference>
<dbReference type="KEGG" id="avu:BK816_07145"/>
<keyword evidence="2" id="KW-0813">Transport</keyword>
<dbReference type="Proteomes" id="UP000176288">
    <property type="component" value="Chromosome"/>
</dbReference>
<protein>
    <recommendedName>
        <fullName evidence="5">ABC transporter domain-containing protein</fullName>
    </recommendedName>
</protein>
<proteinExistence type="inferred from homology"/>
<keyword evidence="7" id="KW-1185">Reference proteome</keyword>
<dbReference type="OrthoDB" id="9804819at2"/>
<sequence length="247" mass="26914">MIEIRNLHFSYRNFHALKGVSLRAEPGVYGLLGPNGAGKSTLMKSVVGMLPLQKGEILINGKSLTRMDRSEKRLLGYLPQHFDVMDFVTVERNLIYAAWAHGIDRNEAGKAISEILEITHLGGKANVLARSLSGGMRQRLGIACALVHRPRVALLDEPTVGLDPLQRAGIRNLLLELSRESVILISTHLVEDLAAVASRVLVMNSGLIAFDGTVDDLNALGERNPSPGLNILECGYQAALARIPNRQ</sequence>
<evidence type="ECO:0000256" key="2">
    <source>
        <dbReference type="ARBA" id="ARBA00022448"/>
    </source>
</evidence>
<dbReference type="PANTHER" id="PTHR43335:SF2">
    <property type="entry name" value="ABC TRANSPORTER, ATP-BINDING PROTEIN"/>
    <property type="match status" value="1"/>
</dbReference>
<dbReference type="InterPro" id="IPR027417">
    <property type="entry name" value="P-loop_NTPase"/>
</dbReference>
<organism evidence="6 7">
    <name type="scientific">Boudabousia tangfeifanii</name>
    <dbReference type="NCBI Taxonomy" id="1912795"/>
    <lineage>
        <taxon>Bacteria</taxon>
        <taxon>Bacillati</taxon>
        <taxon>Actinomycetota</taxon>
        <taxon>Actinomycetes</taxon>
        <taxon>Actinomycetales</taxon>
        <taxon>Actinomycetaceae</taxon>
        <taxon>Boudabousia</taxon>
    </lineage>
</organism>
<dbReference type="InterPro" id="IPR017871">
    <property type="entry name" value="ABC_transporter-like_CS"/>
</dbReference>
<feature type="domain" description="ABC transporter" evidence="5">
    <location>
        <begin position="2"/>
        <end position="230"/>
    </location>
</feature>
<name>A0A1D9MLB6_9ACTO</name>
<dbReference type="Pfam" id="PF00005">
    <property type="entry name" value="ABC_tran"/>
    <property type="match status" value="1"/>
</dbReference>
<keyword evidence="4" id="KW-0067">ATP-binding</keyword>
<keyword evidence="3" id="KW-0547">Nucleotide-binding</keyword>
<dbReference type="InterPro" id="IPR003593">
    <property type="entry name" value="AAA+_ATPase"/>
</dbReference>
<dbReference type="SUPFAM" id="SSF52540">
    <property type="entry name" value="P-loop containing nucleoside triphosphate hydrolases"/>
    <property type="match status" value="1"/>
</dbReference>
<dbReference type="EMBL" id="CP017812">
    <property type="protein sequence ID" value="AOZ73092.1"/>
    <property type="molecule type" value="Genomic_DNA"/>
</dbReference>
<dbReference type="InterPro" id="IPR003439">
    <property type="entry name" value="ABC_transporter-like_ATP-bd"/>
</dbReference>
<dbReference type="GO" id="GO:0016887">
    <property type="term" value="F:ATP hydrolysis activity"/>
    <property type="evidence" value="ECO:0007669"/>
    <property type="project" value="InterPro"/>
</dbReference>
<dbReference type="PROSITE" id="PS00211">
    <property type="entry name" value="ABC_TRANSPORTER_1"/>
    <property type="match status" value="1"/>
</dbReference>
<comment type="similarity">
    <text evidence="1">Belongs to the ABC transporter superfamily.</text>
</comment>
<dbReference type="RefSeq" id="WP_071164556.1">
    <property type="nucleotide sequence ID" value="NZ_CP017812.1"/>
</dbReference>
<dbReference type="STRING" id="1912795.BK816_07145"/>
<evidence type="ECO:0000313" key="6">
    <source>
        <dbReference type="EMBL" id="AOZ73092.1"/>
    </source>
</evidence>
<dbReference type="PROSITE" id="PS50893">
    <property type="entry name" value="ABC_TRANSPORTER_2"/>
    <property type="match status" value="1"/>
</dbReference>
<evidence type="ECO:0000256" key="1">
    <source>
        <dbReference type="ARBA" id="ARBA00005417"/>
    </source>
</evidence>
<reference evidence="6 7" key="1">
    <citation type="submission" date="2016-10" db="EMBL/GenBank/DDBJ databases">
        <title>Actinomyces aegypiusis sp. nov., isolated from the Aegypius monachus in Qinghai Tibet Plateau China.</title>
        <authorList>
            <person name="Wang Y."/>
        </authorList>
    </citation>
    <scope>NUCLEOTIDE SEQUENCE [LARGE SCALE GENOMIC DNA]</scope>
    <source>
        <strain evidence="6 7">VUL4_3</strain>
    </source>
</reference>
<evidence type="ECO:0000259" key="5">
    <source>
        <dbReference type="PROSITE" id="PS50893"/>
    </source>
</evidence>
<dbReference type="GO" id="GO:0005524">
    <property type="term" value="F:ATP binding"/>
    <property type="evidence" value="ECO:0007669"/>
    <property type="project" value="UniProtKB-KW"/>
</dbReference>
<evidence type="ECO:0000256" key="4">
    <source>
        <dbReference type="ARBA" id="ARBA00022840"/>
    </source>
</evidence>
<dbReference type="SMART" id="SM00382">
    <property type="entry name" value="AAA"/>
    <property type="match status" value="1"/>
</dbReference>
<evidence type="ECO:0000313" key="7">
    <source>
        <dbReference type="Proteomes" id="UP000176288"/>
    </source>
</evidence>
<dbReference type="PANTHER" id="PTHR43335">
    <property type="entry name" value="ABC TRANSPORTER, ATP-BINDING PROTEIN"/>
    <property type="match status" value="1"/>
</dbReference>
<gene>
    <name evidence="6" type="ORF">BK816_07145</name>
</gene>
<evidence type="ECO:0000256" key="3">
    <source>
        <dbReference type="ARBA" id="ARBA00022741"/>
    </source>
</evidence>
<accession>A0A1D9MLB6</accession>
<dbReference type="AlphaFoldDB" id="A0A1D9MLB6"/>